<dbReference type="GO" id="GO:0009249">
    <property type="term" value="P:protein lipoylation"/>
    <property type="evidence" value="ECO:0007669"/>
    <property type="project" value="TreeGrafter"/>
</dbReference>
<evidence type="ECO:0000313" key="5">
    <source>
        <dbReference type="EMBL" id="SPD76354.1"/>
    </source>
</evidence>
<dbReference type="Gene3D" id="2.40.50.100">
    <property type="match status" value="1"/>
</dbReference>
<proteinExistence type="inferred from homology"/>
<dbReference type="InterPro" id="IPR000089">
    <property type="entry name" value="Biotin_lipoyl"/>
</dbReference>
<dbReference type="PANTHER" id="PTHR11715:SF3">
    <property type="entry name" value="GLYCINE CLEAVAGE SYSTEM H PROTEIN-RELATED"/>
    <property type="match status" value="1"/>
</dbReference>
<comment type="similarity">
    <text evidence="2">Belongs to the GcvH family.</text>
</comment>
<dbReference type="PROSITE" id="PS50968">
    <property type="entry name" value="BIOTINYL_LIPOYL"/>
    <property type="match status" value="1"/>
</dbReference>
<dbReference type="AlphaFoldDB" id="A0A445N3T5"/>
<name>A0A445N3T5_9BACT</name>
<evidence type="ECO:0000256" key="1">
    <source>
        <dbReference type="ARBA" id="ARBA00001938"/>
    </source>
</evidence>
<dbReference type="InterPro" id="IPR033753">
    <property type="entry name" value="GCV_H/Fam206"/>
</dbReference>
<feature type="domain" description="Lipoyl-binding" evidence="4">
    <location>
        <begin position="35"/>
        <end position="117"/>
    </location>
</feature>
<protein>
    <submittedName>
        <fullName evidence="5">Glycine cleavage system H protein</fullName>
    </submittedName>
</protein>
<evidence type="ECO:0000256" key="2">
    <source>
        <dbReference type="ARBA" id="ARBA00009249"/>
    </source>
</evidence>
<comment type="cofactor">
    <cofactor evidence="1">
        <name>(R)-lipoate</name>
        <dbReference type="ChEBI" id="CHEBI:83088"/>
    </cofactor>
</comment>
<reference evidence="5" key="1">
    <citation type="submission" date="2018-01" db="EMBL/GenBank/DDBJ databases">
        <authorList>
            <person name="Regsiter A."/>
            <person name="William W."/>
        </authorList>
    </citation>
    <scope>NUCLEOTIDE SEQUENCE</scope>
    <source>
        <strain evidence="5">TRIP AH-1</strain>
    </source>
</reference>
<evidence type="ECO:0000256" key="3">
    <source>
        <dbReference type="ARBA" id="ARBA00022823"/>
    </source>
</evidence>
<evidence type="ECO:0000259" key="4">
    <source>
        <dbReference type="PROSITE" id="PS50968"/>
    </source>
</evidence>
<dbReference type="PANTHER" id="PTHR11715">
    <property type="entry name" value="GLYCINE CLEAVAGE SYSTEM H PROTEIN"/>
    <property type="match status" value="1"/>
</dbReference>
<gene>
    <name evidence="5" type="primary">gcvH</name>
    <name evidence="5" type="ORF">PITCH_A890063</name>
</gene>
<accession>A0A445N3T5</accession>
<dbReference type="InterPro" id="IPR002930">
    <property type="entry name" value="GCV_H"/>
</dbReference>
<sequence length="149" mass="16920">MDGFLETRHDKFIFRVKEGCFYNREDFWADVQGNIATVGVTDFLQQIRGDVAFLETVEEGSAVIQGQEMGKIETIKVTFGIISPVTGAIIEVNPQLDSSPYLINEDPYGEGWIYKIEMRDFEGDKGELLQAEAYLELMKAKIEQEAKKK</sequence>
<dbReference type="CDD" id="cd06848">
    <property type="entry name" value="GCS_H"/>
    <property type="match status" value="1"/>
</dbReference>
<dbReference type="Pfam" id="PF01597">
    <property type="entry name" value="GCV_H"/>
    <property type="match status" value="1"/>
</dbReference>
<keyword evidence="3" id="KW-0450">Lipoyl</keyword>
<dbReference type="SUPFAM" id="SSF51230">
    <property type="entry name" value="Single hybrid motif"/>
    <property type="match status" value="1"/>
</dbReference>
<dbReference type="EMBL" id="OJIN01000235">
    <property type="protein sequence ID" value="SPD76354.1"/>
    <property type="molecule type" value="Genomic_DNA"/>
</dbReference>
<dbReference type="InterPro" id="IPR011053">
    <property type="entry name" value="Single_hybrid_motif"/>
</dbReference>
<dbReference type="GO" id="GO:0005960">
    <property type="term" value="C:glycine cleavage complex"/>
    <property type="evidence" value="ECO:0007669"/>
    <property type="project" value="InterPro"/>
</dbReference>
<dbReference type="GO" id="GO:0005737">
    <property type="term" value="C:cytoplasm"/>
    <property type="evidence" value="ECO:0007669"/>
    <property type="project" value="TreeGrafter"/>
</dbReference>
<dbReference type="GO" id="GO:0019464">
    <property type="term" value="P:glycine decarboxylation via glycine cleavage system"/>
    <property type="evidence" value="ECO:0007669"/>
    <property type="project" value="InterPro"/>
</dbReference>
<organism evidence="5">
    <name type="scientific">uncultured Desulfobacterium sp</name>
    <dbReference type="NCBI Taxonomy" id="201089"/>
    <lineage>
        <taxon>Bacteria</taxon>
        <taxon>Pseudomonadati</taxon>
        <taxon>Thermodesulfobacteriota</taxon>
        <taxon>Desulfobacteria</taxon>
        <taxon>Desulfobacterales</taxon>
        <taxon>Desulfobacteriaceae</taxon>
        <taxon>Desulfobacterium</taxon>
        <taxon>environmental samples</taxon>
    </lineage>
</organism>
<dbReference type="PROSITE" id="PS00189">
    <property type="entry name" value="LIPOYL"/>
    <property type="match status" value="1"/>
</dbReference>
<dbReference type="InterPro" id="IPR003016">
    <property type="entry name" value="2-oxoA_DH_lipoyl-BS"/>
</dbReference>